<dbReference type="PROSITE" id="PS00636">
    <property type="entry name" value="DNAJ_1"/>
    <property type="match status" value="1"/>
</dbReference>
<dbReference type="SUPFAM" id="SSF46565">
    <property type="entry name" value="Chaperone J-domain"/>
    <property type="match status" value="1"/>
</dbReference>
<proteinExistence type="predicted"/>
<gene>
    <name evidence="2" type="ORF">B0I21_102246</name>
</gene>
<evidence type="ECO:0000313" key="2">
    <source>
        <dbReference type="EMBL" id="TDS15929.1"/>
    </source>
</evidence>
<dbReference type="AlphaFoldDB" id="A0A4R7D4D1"/>
<dbReference type="PANTHER" id="PTHR43096">
    <property type="entry name" value="DNAJ HOMOLOG 1, MITOCHONDRIAL-RELATED"/>
    <property type="match status" value="1"/>
</dbReference>
<reference evidence="2 3" key="1">
    <citation type="submission" date="2019-03" db="EMBL/GenBank/DDBJ databases">
        <title>Genomic Encyclopedia of Type Strains, Phase III (KMG-III): the genomes of soil and plant-associated and newly described type strains.</title>
        <authorList>
            <person name="Whitman W."/>
        </authorList>
    </citation>
    <scope>NUCLEOTIDE SEQUENCE [LARGE SCALE GENOMIC DNA]</scope>
    <source>
        <strain evidence="2 3">CGMCC 1.12801</strain>
    </source>
</reference>
<dbReference type="InterPro" id="IPR001623">
    <property type="entry name" value="DnaJ_domain"/>
</dbReference>
<sequence length="301" mass="33876">MAFVDYYQVLGLEKGASADDIKKAYRKLARKYHPDMNPDDDAAKQKFQEINEANEVLTDPDKRKKYDQYGENWKHSEAYEQARRQDNQQRGGNPFEGYDFGGYNGNYDAGEFSDFFEQMFGSRSGGGRQTKYRGNDFTSTLELTLQQAYTTQQQTFTINGKNIRITIPAGVENGQKIRLKGQGGEGVHGGPNGDLFIQFDIKPDPAIQRKGNDLYKTQGVDLYTMVLGGEMLVDTFSGKIKVKVKPETKNGTTIRLKGRGFPVYKKENEFGDLLISLQVDLPTNLSDAELALFKQLAALKK</sequence>
<evidence type="ECO:0000313" key="3">
    <source>
        <dbReference type="Proteomes" id="UP000294752"/>
    </source>
</evidence>
<dbReference type="CDD" id="cd06257">
    <property type="entry name" value="DnaJ"/>
    <property type="match status" value="1"/>
</dbReference>
<dbReference type="Gene3D" id="1.10.287.110">
    <property type="entry name" value="DnaJ domain"/>
    <property type="match status" value="1"/>
</dbReference>
<dbReference type="PROSITE" id="PS50076">
    <property type="entry name" value="DNAJ_2"/>
    <property type="match status" value="1"/>
</dbReference>
<dbReference type="Pfam" id="PF00226">
    <property type="entry name" value="DnaJ"/>
    <property type="match status" value="1"/>
</dbReference>
<dbReference type="EMBL" id="SNZV01000002">
    <property type="protein sequence ID" value="TDS15929.1"/>
    <property type="molecule type" value="Genomic_DNA"/>
</dbReference>
<dbReference type="RefSeq" id="WP_133639219.1">
    <property type="nucleotide sequence ID" value="NZ_SNZV01000002.1"/>
</dbReference>
<dbReference type="InterPro" id="IPR002939">
    <property type="entry name" value="DnaJ_C"/>
</dbReference>
<dbReference type="FunFam" id="2.60.260.20:FF:000013">
    <property type="entry name" value="DnaJ subfamily B member 11"/>
    <property type="match status" value="1"/>
</dbReference>
<dbReference type="InterPro" id="IPR008971">
    <property type="entry name" value="HSP40/DnaJ_pept-bd"/>
</dbReference>
<dbReference type="InterPro" id="IPR036869">
    <property type="entry name" value="J_dom_sf"/>
</dbReference>
<dbReference type="InterPro" id="IPR018253">
    <property type="entry name" value="DnaJ_domain_CS"/>
</dbReference>
<dbReference type="GO" id="GO:0005737">
    <property type="term" value="C:cytoplasm"/>
    <property type="evidence" value="ECO:0007669"/>
    <property type="project" value="TreeGrafter"/>
</dbReference>
<dbReference type="OrthoDB" id="9779889at2"/>
<name>A0A4R7D4D1_9SPHI</name>
<organism evidence="2 3">
    <name type="scientific">Sphingobacterium paludis</name>
    <dbReference type="NCBI Taxonomy" id="1476465"/>
    <lineage>
        <taxon>Bacteria</taxon>
        <taxon>Pseudomonadati</taxon>
        <taxon>Bacteroidota</taxon>
        <taxon>Sphingobacteriia</taxon>
        <taxon>Sphingobacteriales</taxon>
        <taxon>Sphingobacteriaceae</taxon>
        <taxon>Sphingobacterium</taxon>
    </lineage>
</organism>
<dbReference type="Gene3D" id="2.60.260.20">
    <property type="entry name" value="Urease metallochaperone UreE, N-terminal domain"/>
    <property type="match status" value="2"/>
</dbReference>
<dbReference type="GO" id="GO:0042026">
    <property type="term" value="P:protein refolding"/>
    <property type="evidence" value="ECO:0007669"/>
    <property type="project" value="TreeGrafter"/>
</dbReference>
<dbReference type="PRINTS" id="PR00625">
    <property type="entry name" value="JDOMAIN"/>
</dbReference>
<accession>A0A4R7D4D1</accession>
<keyword evidence="3" id="KW-1185">Reference proteome</keyword>
<dbReference type="SMART" id="SM00271">
    <property type="entry name" value="DnaJ"/>
    <property type="match status" value="1"/>
</dbReference>
<dbReference type="GO" id="GO:0051082">
    <property type="term" value="F:unfolded protein binding"/>
    <property type="evidence" value="ECO:0007669"/>
    <property type="project" value="InterPro"/>
</dbReference>
<feature type="domain" description="J" evidence="1">
    <location>
        <begin position="5"/>
        <end position="70"/>
    </location>
</feature>
<dbReference type="PANTHER" id="PTHR43096:SF10">
    <property type="entry name" value="CHAPERONE PROTEIN DNAJ A6, CHLOROPLASTIC"/>
    <property type="match status" value="1"/>
</dbReference>
<dbReference type="SUPFAM" id="SSF49493">
    <property type="entry name" value="HSP40/DnaJ peptide-binding domain"/>
    <property type="match status" value="2"/>
</dbReference>
<dbReference type="Proteomes" id="UP000294752">
    <property type="component" value="Unassembled WGS sequence"/>
</dbReference>
<dbReference type="CDD" id="cd10747">
    <property type="entry name" value="DnaJ_C"/>
    <property type="match status" value="1"/>
</dbReference>
<protein>
    <submittedName>
        <fullName evidence="2">Curved DNA-binding protein</fullName>
    </submittedName>
</protein>
<comment type="caution">
    <text evidence="2">The sequence shown here is derived from an EMBL/GenBank/DDBJ whole genome shotgun (WGS) entry which is preliminary data.</text>
</comment>
<evidence type="ECO:0000259" key="1">
    <source>
        <dbReference type="PROSITE" id="PS50076"/>
    </source>
</evidence>
<dbReference type="GO" id="GO:0003677">
    <property type="term" value="F:DNA binding"/>
    <property type="evidence" value="ECO:0007669"/>
    <property type="project" value="UniProtKB-KW"/>
</dbReference>
<keyword evidence="2" id="KW-0238">DNA-binding</keyword>
<dbReference type="Pfam" id="PF01556">
    <property type="entry name" value="DnaJ_C"/>
    <property type="match status" value="1"/>
</dbReference>